<evidence type="ECO:0000313" key="2">
    <source>
        <dbReference type="EMBL" id="QKF66637.1"/>
    </source>
</evidence>
<gene>
    <name evidence="2" type="ORF">AVENP_1082</name>
</gene>
<dbReference type="EMBL" id="CP053840">
    <property type="protein sequence ID" value="QKF66637.1"/>
    <property type="molecule type" value="Genomic_DNA"/>
</dbReference>
<keyword evidence="1" id="KW-0812">Transmembrane</keyword>
<proteinExistence type="predicted"/>
<organism evidence="2 3">
    <name type="scientific">Arcobacter venerupis</name>
    <dbReference type="NCBI Taxonomy" id="1054033"/>
    <lineage>
        <taxon>Bacteria</taxon>
        <taxon>Pseudomonadati</taxon>
        <taxon>Campylobacterota</taxon>
        <taxon>Epsilonproteobacteria</taxon>
        <taxon>Campylobacterales</taxon>
        <taxon>Arcobacteraceae</taxon>
        <taxon>Arcobacter</taxon>
    </lineage>
</organism>
<feature type="transmembrane region" description="Helical" evidence="1">
    <location>
        <begin position="32"/>
        <end position="50"/>
    </location>
</feature>
<name>A0AAE7E450_9BACT</name>
<feature type="transmembrane region" description="Helical" evidence="1">
    <location>
        <begin position="118"/>
        <end position="136"/>
    </location>
</feature>
<keyword evidence="3" id="KW-1185">Reference proteome</keyword>
<dbReference type="Proteomes" id="UP000503482">
    <property type="component" value="Chromosome"/>
</dbReference>
<evidence type="ECO:0000256" key="1">
    <source>
        <dbReference type="SAM" id="Phobius"/>
    </source>
</evidence>
<feature type="transmembrane region" description="Helical" evidence="1">
    <location>
        <begin position="94"/>
        <end position="112"/>
    </location>
</feature>
<keyword evidence="1" id="KW-0472">Membrane</keyword>
<keyword evidence="1" id="KW-1133">Transmembrane helix</keyword>
<dbReference type="AlphaFoldDB" id="A0AAE7E450"/>
<reference evidence="2 3" key="1">
    <citation type="submission" date="2020-05" db="EMBL/GenBank/DDBJ databases">
        <title>Complete genome sequencing of Campylobacter and Arcobacter type strains.</title>
        <authorList>
            <person name="Miller W.G."/>
            <person name="Yee E."/>
        </authorList>
    </citation>
    <scope>NUCLEOTIDE SEQUENCE [LARGE SCALE GENOMIC DNA]</scope>
    <source>
        <strain evidence="2 3">LMG 26156</strain>
    </source>
</reference>
<evidence type="ECO:0000313" key="3">
    <source>
        <dbReference type="Proteomes" id="UP000503482"/>
    </source>
</evidence>
<protein>
    <submittedName>
        <fullName evidence="2">Membrane protein</fullName>
    </submittedName>
</protein>
<sequence length="139" mass="16379">MNQYFKMKNKKKRLLWSISNCCFKKVIDLDIIAKYGSIIAISIILLSQILNISESNNIRMSFFSMFINIFFLLVVLNKVEILKLTIFEEQMNSILKFIIFVFVLNFFAYLISEVPIHNYFFAPVSFLGAYFIFVLLKTK</sequence>
<accession>A0AAE7E450</accession>
<feature type="transmembrane region" description="Helical" evidence="1">
    <location>
        <begin position="62"/>
        <end position="82"/>
    </location>
</feature>
<dbReference type="KEGG" id="avp:AVENP_1082"/>